<name>S6BGV5_BABBO</name>
<evidence type="ECO:0000313" key="4">
    <source>
        <dbReference type="EMBL" id="BAN65404.1"/>
    </source>
</evidence>
<feature type="region of interest" description="Disordered" evidence="2">
    <location>
        <begin position="1"/>
        <end position="47"/>
    </location>
</feature>
<organism evidence="4">
    <name type="scientific">Babesia bovis</name>
    <dbReference type="NCBI Taxonomy" id="5865"/>
    <lineage>
        <taxon>Eukaryota</taxon>
        <taxon>Sar</taxon>
        <taxon>Alveolata</taxon>
        <taxon>Apicomplexa</taxon>
        <taxon>Aconoidasida</taxon>
        <taxon>Piroplasmida</taxon>
        <taxon>Babesiidae</taxon>
        <taxon>Babesia</taxon>
    </lineage>
</organism>
<gene>
    <name evidence="4" type="primary">BBOV_II002390</name>
</gene>
<reference evidence="4" key="1">
    <citation type="journal article" date="2014" name="BMC Genomics">
        <title>The Babesia bovis gene and promoter model: an update from full-length EST analysis.</title>
        <authorList>
            <person name="Yamagishi J."/>
            <person name="Wakaguri H."/>
            <person name="Yokoyama N."/>
            <person name="Yamashita R."/>
            <person name="Suzuki Y."/>
            <person name="Xuan X."/>
            <person name="Igarashi I."/>
        </authorList>
    </citation>
    <scope>NUCLEOTIDE SEQUENCE</scope>
    <source>
        <strain evidence="4">Texas</strain>
    </source>
</reference>
<evidence type="ECO:0000259" key="3">
    <source>
        <dbReference type="Pfam" id="PF06991"/>
    </source>
</evidence>
<keyword evidence="1" id="KW-0175">Coiled coil</keyword>
<sequence>MAYRKEEESTIEQNTELLDQSETETEDELTDVDTEESEPVTSSQTINALAKPVFVPKKSRLTVKEKKEIEREEQKRIEAEQKRLEERRKQSKELVIQTLVAQNMHQEIENEVNCVDDKDELTEEEYELWKIRELKRIIRDRNERNAHERLVSSDVYPIMI</sequence>
<dbReference type="InterPro" id="IPR033194">
    <property type="entry name" value="MFAP1"/>
</dbReference>
<dbReference type="AlphaFoldDB" id="S6BGV5"/>
<dbReference type="InterPro" id="IPR009730">
    <property type="entry name" value="MFAP1_C"/>
</dbReference>
<evidence type="ECO:0000256" key="1">
    <source>
        <dbReference type="SAM" id="Coils"/>
    </source>
</evidence>
<dbReference type="PANTHER" id="PTHR15327">
    <property type="entry name" value="MICROFIBRIL-ASSOCIATED PROTEIN"/>
    <property type="match status" value="1"/>
</dbReference>
<accession>S6BGV5</accession>
<feature type="domain" description="Micro-fibrillar-associated protein 1 C-terminal" evidence="3">
    <location>
        <begin position="47"/>
        <end position="149"/>
    </location>
</feature>
<protein>
    <submittedName>
        <fullName evidence="4">Micro-fibrillar-associated protein 1 C-terminus containing protein</fullName>
    </submittedName>
</protein>
<proteinExistence type="evidence at transcript level"/>
<feature type="coiled-coil region" evidence="1">
    <location>
        <begin position="62"/>
        <end position="97"/>
    </location>
</feature>
<dbReference type="VEuPathDB" id="PiroplasmaDB:BBOV_II002390"/>
<evidence type="ECO:0000256" key="2">
    <source>
        <dbReference type="SAM" id="MobiDB-lite"/>
    </source>
</evidence>
<feature type="compositionally biased region" description="Acidic residues" evidence="2">
    <location>
        <begin position="19"/>
        <end position="38"/>
    </location>
</feature>
<dbReference type="Pfam" id="PF06991">
    <property type="entry name" value="MFAP1"/>
    <property type="match status" value="1"/>
</dbReference>
<dbReference type="EMBL" id="AK441610">
    <property type="protein sequence ID" value="BAN65404.1"/>
    <property type="molecule type" value="mRNA"/>
</dbReference>